<sequence length="332" mass="35226">MSTEINTELLQREIEAQRARVDETIDHLQARLSPGQLVDEVLAYTKDGGGAFVGNLGKTAAANPVPVALLGVSLAWLMSKPAPGPSKTVEDDPRGDTPPFDDHLYPVMPIKGDSLRRVGHSNDETGRRYVEFADEAGAKFRALSDAAGRRAGHFVDEAGNTYRGFTNAAGKEVQAFKDEAGALLEDASDWASHTWRSAIDAVQGTKAKVGAGASRVGDVASDVGRGAGEHARQINESIIAAFRNQPLVGGALAFAAGAAMAAALPRTEREDDLMGAASDQVKASLGKQAEEVYDAAKEQAQEVYEKITEHAAKTFEGIKSDFGNRTPPNSRL</sequence>
<evidence type="ECO:0000313" key="4">
    <source>
        <dbReference type="Proteomes" id="UP000199071"/>
    </source>
</evidence>
<dbReference type="InterPro" id="IPR022062">
    <property type="entry name" value="DUF3618"/>
</dbReference>
<dbReference type="RefSeq" id="WP_090881219.1">
    <property type="nucleotide sequence ID" value="NZ_FMXQ01000017.1"/>
</dbReference>
<dbReference type="OrthoDB" id="7471221at2"/>
<feature type="region of interest" description="Disordered" evidence="2">
    <location>
        <begin position="82"/>
        <end position="102"/>
    </location>
</feature>
<keyword evidence="4" id="KW-1185">Reference proteome</keyword>
<dbReference type="Pfam" id="PF12277">
    <property type="entry name" value="DUF3618"/>
    <property type="match status" value="1"/>
</dbReference>
<dbReference type="AlphaFoldDB" id="A0A1G6EMV8"/>
<dbReference type="Proteomes" id="UP000199071">
    <property type="component" value="Unassembled WGS sequence"/>
</dbReference>
<protein>
    <recommendedName>
        <fullName evidence="5">Nutrient deprivation-induced protein</fullName>
    </recommendedName>
</protein>
<keyword evidence="1" id="KW-0175">Coiled coil</keyword>
<evidence type="ECO:0008006" key="5">
    <source>
        <dbReference type="Google" id="ProtNLM"/>
    </source>
</evidence>
<organism evidence="3 4">
    <name type="scientific">Bauldia litoralis</name>
    <dbReference type="NCBI Taxonomy" id="665467"/>
    <lineage>
        <taxon>Bacteria</taxon>
        <taxon>Pseudomonadati</taxon>
        <taxon>Pseudomonadota</taxon>
        <taxon>Alphaproteobacteria</taxon>
        <taxon>Hyphomicrobiales</taxon>
        <taxon>Kaistiaceae</taxon>
        <taxon>Bauldia</taxon>
    </lineage>
</organism>
<feature type="compositionally biased region" description="Basic and acidic residues" evidence="2">
    <location>
        <begin position="88"/>
        <end position="102"/>
    </location>
</feature>
<name>A0A1G6EMV8_9HYPH</name>
<dbReference type="EMBL" id="FMXQ01000017">
    <property type="protein sequence ID" value="SDB58740.1"/>
    <property type="molecule type" value="Genomic_DNA"/>
</dbReference>
<evidence type="ECO:0000313" key="3">
    <source>
        <dbReference type="EMBL" id="SDB58740.1"/>
    </source>
</evidence>
<accession>A0A1G6EMV8</accession>
<proteinExistence type="predicted"/>
<reference evidence="3 4" key="1">
    <citation type="submission" date="2016-10" db="EMBL/GenBank/DDBJ databases">
        <authorList>
            <person name="de Groot N.N."/>
        </authorList>
    </citation>
    <scope>NUCLEOTIDE SEQUENCE [LARGE SCALE GENOMIC DNA]</scope>
    <source>
        <strain evidence="3 4">ATCC 35022</strain>
    </source>
</reference>
<gene>
    <name evidence="3" type="ORF">SAMN02982931_04724</name>
</gene>
<feature type="coiled-coil region" evidence="1">
    <location>
        <begin position="286"/>
        <end position="313"/>
    </location>
</feature>
<dbReference type="STRING" id="665467.SAMN02982931_04724"/>
<evidence type="ECO:0000256" key="1">
    <source>
        <dbReference type="SAM" id="Coils"/>
    </source>
</evidence>
<evidence type="ECO:0000256" key="2">
    <source>
        <dbReference type="SAM" id="MobiDB-lite"/>
    </source>
</evidence>